<evidence type="ECO:0000313" key="3">
    <source>
        <dbReference type="Proteomes" id="UP000239735"/>
    </source>
</evidence>
<evidence type="ECO:0000256" key="1">
    <source>
        <dbReference type="SAM" id="MobiDB-lite"/>
    </source>
</evidence>
<organism evidence="2 3">
    <name type="scientific">Candidatus Sulfuritelmatomonas gaucii</name>
    <dbReference type="NCBI Taxonomy" id="2043161"/>
    <lineage>
        <taxon>Bacteria</taxon>
        <taxon>Pseudomonadati</taxon>
        <taxon>Acidobacteriota</taxon>
        <taxon>Terriglobia</taxon>
        <taxon>Terriglobales</taxon>
        <taxon>Acidobacteriaceae</taxon>
        <taxon>Candidatus Sulfuritelmatomonas</taxon>
    </lineage>
</organism>
<sequence length="109" mass="12365">MQCANPKCRVDAHHLENGTLRLLEMEVPPEKRTVGADSGFPVCVVPTRYFWLCAECSRFLKMRRWTSAGLVLESIQRAVGQEARVQNVKMPPAERGSQRRLRVSLENVA</sequence>
<feature type="region of interest" description="Disordered" evidence="1">
    <location>
        <begin position="90"/>
        <end position="109"/>
    </location>
</feature>
<protein>
    <submittedName>
        <fullName evidence="2">Uncharacterized protein</fullName>
    </submittedName>
</protein>
<dbReference type="Proteomes" id="UP000239735">
    <property type="component" value="Unassembled WGS sequence"/>
</dbReference>
<dbReference type="AlphaFoldDB" id="A0A2N9M321"/>
<name>A0A2N9M321_9BACT</name>
<gene>
    <name evidence="2" type="ORF">SBA5_720018</name>
</gene>
<dbReference type="EMBL" id="OKRB01000133">
    <property type="protein sequence ID" value="SPE29847.1"/>
    <property type="molecule type" value="Genomic_DNA"/>
</dbReference>
<proteinExistence type="predicted"/>
<accession>A0A2N9M321</accession>
<reference evidence="3" key="1">
    <citation type="submission" date="2018-02" db="EMBL/GenBank/DDBJ databases">
        <authorList>
            <person name="Hausmann B."/>
        </authorList>
    </citation>
    <scope>NUCLEOTIDE SEQUENCE [LARGE SCALE GENOMIC DNA]</scope>
    <source>
        <strain evidence="3">Peat soil MAG SbA5</strain>
    </source>
</reference>
<evidence type="ECO:0000313" key="2">
    <source>
        <dbReference type="EMBL" id="SPE29847.1"/>
    </source>
</evidence>